<accession>A0ABW4RY42</accession>
<proteinExistence type="predicted"/>
<dbReference type="Proteomes" id="UP001597326">
    <property type="component" value="Unassembled WGS sequence"/>
</dbReference>
<sequence length="64" mass="6303">MTAGQPAGMAGFVDLEAVVGPVVATVAPVDRWRRFTLPGAFGSVPGPAGPAPAAPAVRDGVTDC</sequence>
<feature type="region of interest" description="Disordered" evidence="1">
    <location>
        <begin position="40"/>
        <end position="64"/>
    </location>
</feature>
<evidence type="ECO:0000256" key="1">
    <source>
        <dbReference type="SAM" id="MobiDB-lite"/>
    </source>
</evidence>
<name>A0ABW4RY42_9ACTN</name>
<evidence type="ECO:0000313" key="2">
    <source>
        <dbReference type="EMBL" id="MFD1891107.1"/>
    </source>
</evidence>
<keyword evidence="3" id="KW-1185">Reference proteome</keyword>
<dbReference type="EMBL" id="JBHUFZ010000028">
    <property type="protein sequence ID" value="MFD1891107.1"/>
    <property type="molecule type" value="Genomic_DNA"/>
</dbReference>
<reference evidence="3" key="1">
    <citation type="journal article" date="2019" name="Int. J. Syst. Evol. Microbiol.">
        <title>The Global Catalogue of Microorganisms (GCM) 10K type strain sequencing project: providing services to taxonomists for standard genome sequencing and annotation.</title>
        <authorList>
            <consortium name="The Broad Institute Genomics Platform"/>
            <consortium name="The Broad Institute Genome Sequencing Center for Infectious Disease"/>
            <person name="Wu L."/>
            <person name="Ma J."/>
        </authorList>
    </citation>
    <scope>NUCLEOTIDE SEQUENCE [LARGE SCALE GENOMIC DNA]</scope>
    <source>
        <strain evidence="3">CAIM 431</strain>
    </source>
</reference>
<protein>
    <submittedName>
        <fullName evidence="2">Uncharacterized protein</fullName>
    </submittedName>
</protein>
<gene>
    <name evidence="2" type="ORF">ACFSCS_13080</name>
</gene>
<comment type="caution">
    <text evidence="2">The sequence shown here is derived from an EMBL/GenBank/DDBJ whole genome shotgun (WGS) entry which is preliminary data.</text>
</comment>
<organism evidence="2 3">
    <name type="scientific">Luteococcus peritonei</name>
    <dbReference type="NCBI Taxonomy" id="88874"/>
    <lineage>
        <taxon>Bacteria</taxon>
        <taxon>Bacillati</taxon>
        <taxon>Actinomycetota</taxon>
        <taxon>Actinomycetes</taxon>
        <taxon>Propionibacteriales</taxon>
        <taxon>Propionibacteriaceae</taxon>
        <taxon>Luteococcus</taxon>
    </lineage>
</organism>
<evidence type="ECO:0000313" key="3">
    <source>
        <dbReference type="Proteomes" id="UP001597326"/>
    </source>
</evidence>
<dbReference type="RefSeq" id="WP_343874149.1">
    <property type="nucleotide sequence ID" value="NZ_BAAAIX010000026.1"/>
</dbReference>